<accession>A0A067NWU7</accession>
<dbReference type="OrthoDB" id="2755229at2759"/>
<evidence type="ECO:0000313" key="2">
    <source>
        <dbReference type="EMBL" id="KDQ32354.1"/>
    </source>
</evidence>
<proteinExistence type="predicted"/>
<feature type="region of interest" description="Disordered" evidence="1">
    <location>
        <begin position="1"/>
        <end position="183"/>
    </location>
</feature>
<feature type="compositionally biased region" description="Basic and acidic residues" evidence="1">
    <location>
        <begin position="925"/>
        <end position="937"/>
    </location>
</feature>
<dbReference type="InParanoid" id="A0A067NWU7"/>
<feature type="region of interest" description="Disordered" evidence="1">
    <location>
        <begin position="430"/>
        <end position="567"/>
    </location>
</feature>
<dbReference type="VEuPathDB" id="FungiDB:PLEOSDRAFT_165547"/>
<evidence type="ECO:0000256" key="1">
    <source>
        <dbReference type="SAM" id="MobiDB-lite"/>
    </source>
</evidence>
<feature type="compositionally biased region" description="Basic and acidic residues" evidence="1">
    <location>
        <begin position="55"/>
        <end position="73"/>
    </location>
</feature>
<feature type="compositionally biased region" description="Gly residues" evidence="1">
    <location>
        <begin position="140"/>
        <end position="151"/>
    </location>
</feature>
<feature type="region of interest" description="Disordered" evidence="1">
    <location>
        <begin position="603"/>
        <end position="629"/>
    </location>
</feature>
<dbReference type="EMBL" id="KL198005">
    <property type="protein sequence ID" value="KDQ32354.1"/>
    <property type="molecule type" value="Genomic_DNA"/>
</dbReference>
<feature type="compositionally biased region" description="Basic and acidic residues" evidence="1">
    <location>
        <begin position="440"/>
        <end position="477"/>
    </location>
</feature>
<feature type="compositionally biased region" description="Basic residues" evidence="1">
    <location>
        <begin position="938"/>
        <end position="950"/>
    </location>
</feature>
<feature type="compositionally biased region" description="Basic and acidic residues" evidence="1">
    <location>
        <begin position="517"/>
        <end position="547"/>
    </location>
</feature>
<feature type="region of interest" description="Disordered" evidence="1">
    <location>
        <begin position="915"/>
        <end position="950"/>
    </location>
</feature>
<dbReference type="HOGENOM" id="CLU_309961_0_0_1"/>
<dbReference type="Proteomes" id="UP000027073">
    <property type="component" value="Unassembled WGS sequence"/>
</dbReference>
<protein>
    <submittedName>
        <fullName evidence="2">Uncharacterized protein</fullName>
    </submittedName>
</protein>
<reference evidence="3" key="1">
    <citation type="journal article" date="2014" name="Proc. Natl. Acad. Sci. U.S.A.">
        <title>Extensive sampling of basidiomycete genomes demonstrates inadequacy of the white-rot/brown-rot paradigm for wood decay fungi.</title>
        <authorList>
            <person name="Riley R."/>
            <person name="Salamov A.A."/>
            <person name="Brown D.W."/>
            <person name="Nagy L.G."/>
            <person name="Floudas D."/>
            <person name="Held B.W."/>
            <person name="Levasseur A."/>
            <person name="Lombard V."/>
            <person name="Morin E."/>
            <person name="Otillar R."/>
            <person name="Lindquist E.A."/>
            <person name="Sun H."/>
            <person name="LaButti K.M."/>
            <person name="Schmutz J."/>
            <person name="Jabbour D."/>
            <person name="Luo H."/>
            <person name="Baker S.E."/>
            <person name="Pisabarro A.G."/>
            <person name="Walton J.D."/>
            <person name="Blanchette R.A."/>
            <person name="Henrissat B."/>
            <person name="Martin F."/>
            <person name="Cullen D."/>
            <person name="Hibbett D.S."/>
            <person name="Grigoriev I.V."/>
        </authorList>
    </citation>
    <scope>NUCLEOTIDE SEQUENCE [LARGE SCALE GENOMIC DNA]</scope>
    <source>
        <strain evidence="3">PC15</strain>
    </source>
</reference>
<organism evidence="2 3">
    <name type="scientific">Pleurotus ostreatus (strain PC15)</name>
    <name type="common">Oyster mushroom</name>
    <dbReference type="NCBI Taxonomy" id="1137138"/>
    <lineage>
        <taxon>Eukaryota</taxon>
        <taxon>Fungi</taxon>
        <taxon>Dikarya</taxon>
        <taxon>Basidiomycota</taxon>
        <taxon>Agaricomycotina</taxon>
        <taxon>Agaricomycetes</taxon>
        <taxon>Agaricomycetidae</taxon>
        <taxon>Agaricales</taxon>
        <taxon>Pleurotineae</taxon>
        <taxon>Pleurotaceae</taxon>
        <taxon>Pleurotus</taxon>
    </lineage>
</organism>
<feature type="compositionally biased region" description="Pro residues" evidence="1">
    <location>
        <begin position="118"/>
        <end position="133"/>
    </location>
</feature>
<name>A0A067NWU7_PLEO1</name>
<dbReference type="AlphaFoldDB" id="A0A067NWU7"/>
<feature type="compositionally biased region" description="Low complexity" evidence="1">
    <location>
        <begin position="93"/>
        <end position="117"/>
    </location>
</feature>
<feature type="compositionally biased region" description="Polar residues" evidence="1">
    <location>
        <begin position="1"/>
        <end position="10"/>
    </location>
</feature>
<gene>
    <name evidence="2" type="ORF">PLEOSDRAFT_165547</name>
</gene>
<sequence length="950" mass="105424">MSSQYNNTSPEDMELDAQQPALDPTPAQAAAIQSAKTSRKGKEGGSSRNVSNAVEEERNRRFTPYQKRDKEGEGDQEGQNGQATRNANNPGPSAASRNRASHAPAASAPATGAGHQGQPPPPVPLVQPAPPQGPAQAGAGQIGNGGQGGNGNLANDEMMVDQPENPHLQTTSAVPLTTLPPRPGKGPEILSNLLKSPLDFLLLLPYGAGRRLHNEFPNLGDDILEYIKEFRAPNCEKLTVVKAAADAFIKGRKPRMYKRDFEPPWVFILSGFSAELRDFLLGVGVFDFTAGETNHAFTVLKVQENVRSWHVAYLSGDGVSSDRQMMEEGLEAIRAKLKDNEKVRTSVQECYAGRTTPNLTTTDERVLDALSTLAITFTSNEKAKFWHLTAKPITDDPTMHRRWEEALKDTKNFVLRKIFAKTHALFRESKAGKVRSRTKYGRDGLKRTGKTAKERHNSQKEAREGEEAEAAEAREANEAEGAGEEGTQQKTTPSMPNKRKRDGGDDSTTAQPEEWERDERDRSGPQEVPELERITTRKDKGKEDETRPKKKKKEHIPCQPPTIRDGSSVGKLTIEWTVRARKVWEGRYRKDIVEVDSAFAEQVEGAPTTPNPHWTKEPPQPSSGDPKCTLPTTKGIFPNIVLSEAAIIGNVRREVAVELKVNHENYMALIPIGAGNRIFEQPREMIAATEALLRGLANDGVGYEVAAPVRENEPPHGARFAKPFAMILKDPSPELRTKLIEAKVVAFRREGKNHAFVASNITPPERPWVICNFKGNPVTNDTEKMAKALKAIGEQMLKATGLRTLANSILRDERIGRSAEERAHVGIAGLSLAFIERRDEEGQEDPIWQLHGRPLTKEDKKHREWLRAVRRMSFFLDATTELVQERKQIGCVWCKSETHTSLFCPLPRVKDWLGPTVPRDNLFPEPRDTAPPKEGKRGNKKDKKGKAKHK</sequence>
<evidence type="ECO:0000313" key="3">
    <source>
        <dbReference type="Proteomes" id="UP000027073"/>
    </source>
</evidence>
<dbReference type="STRING" id="1137138.A0A067NWU7"/>